<evidence type="ECO:0000313" key="3">
    <source>
        <dbReference type="EMBL" id="WIV61871.1"/>
    </source>
</evidence>
<keyword evidence="4" id="KW-1185">Reference proteome</keyword>
<feature type="transmembrane region" description="Helical" evidence="2">
    <location>
        <begin position="332"/>
        <end position="352"/>
    </location>
</feature>
<reference evidence="3 4" key="1">
    <citation type="submission" date="2023-06" db="EMBL/GenBank/DDBJ databases">
        <authorList>
            <person name="Oyuntsetseg B."/>
            <person name="Kim S.B."/>
        </authorList>
    </citation>
    <scope>NUCLEOTIDE SEQUENCE [LARGE SCALE GENOMIC DNA]</scope>
    <source>
        <strain evidence="3 4">2-2</strain>
    </source>
</reference>
<dbReference type="EMBL" id="CP127173">
    <property type="protein sequence ID" value="WIV61871.1"/>
    <property type="molecule type" value="Genomic_DNA"/>
</dbReference>
<proteinExistence type="predicted"/>
<protein>
    <recommendedName>
        <fullName evidence="5">Integral membrane protein</fullName>
    </recommendedName>
</protein>
<evidence type="ECO:0000256" key="2">
    <source>
        <dbReference type="SAM" id="Phobius"/>
    </source>
</evidence>
<keyword evidence="2" id="KW-0812">Transmembrane</keyword>
<feature type="transmembrane region" description="Helical" evidence="2">
    <location>
        <begin position="112"/>
        <end position="134"/>
    </location>
</feature>
<dbReference type="Proteomes" id="UP001227101">
    <property type="component" value="Chromosome"/>
</dbReference>
<evidence type="ECO:0008006" key="5">
    <source>
        <dbReference type="Google" id="ProtNLM"/>
    </source>
</evidence>
<feature type="transmembrane region" description="Helical" evidence="2">
    <location>
        <begin position="388"/>
        <end position="411"/>
    </location>
</feature>
<feature type="compositionally biased region" description="Pro residues" evidence="1">
    <location>
        <begin position="646"/>
        <end position="660"/>
    </location>
</feature>
<evidence type="ECO:0000256" key="1">
    <source>
        <dbReference type="SAM" id="MobiDB-lite"/>
    </source>
</evidence>
<evidence type="ECO:0000313" key="4">
    <source>
        <dbReference type="Proteomes" id="UP001227101"/>
    </source>
</evidence>
<feature type="compositionally biased region" description="Polar residues" evidence="1">
    <location>
        <begin position="617"/>
        <end position="626"/>
    </location>
</feature>
<feature type="transmembrane region" description="Helical" evidence="2">
    <location>
        <begin position="358"/>
        <end position="376"/>
    </location>
</feature>
<organism evidence="3 4">
    <name type="scientific">Amycolatopsis nalaikhensis</name>
    <dbReference type="NCBI Taxonomy" id="715472"/>
    <lineage>
        <taxon>Bacteria</taxon>
        <taxon>Bacillati</taxon>
        <taxon>Actinomycetota</taxon>
        <taxon>Actinomycetes</taxon>
        <taxon>Pseudonocardiales</taxon>
        <taxon>Pseudonocardiaceae</taxon>
        <taxon>Amycolatopsis</taxon>
    </lineage>
</organism>
<feature type="transmembrane region" description="Helical" evidence="2">
    <location>
        <begin position="423"/>
        <end position="439"/>
    </location>
</feature>
<feature type="region of interest" description="Disordered" evidence="1">
    <location>
        <begin position="614"/>
        <end position="676"/>
    </location>
</feature>
<keyword evidence="2" id="KW-0472">Membrane</keyword>
<accession>A0ABY8Y2K8</accession>
<name>A0ABY8Y2K8_9PSEU</name>
<gene>
    <name evidence="3" type="ORF">QP939_26305</name>
</gene>
<feature type="compositionally biased region" description="Pro residues" evidence="1">
    <location>
        <begin position="53"/>
        <end position="67"/>
    </location>
</feature>
<keyword evidence="2" id="KW-1133">Transmembrane helix</keyword>
<feature type="region of interest" description="Disordered" evidence="1">
    <location>
        <begin position="49"/>
        <end position="70"/>
    </location>
</feature>
<sequence length="676" mass="72197">MNLGAGRTRGFAISAVIVLIGLLTPQVARGQTLPLPPNPCEPYPTCLWVPGNQPTPPQPDPDAPPLPLQDDPGHHVHLGGIFSIDDGYGRDLHNYDLFANLPWLIDNPMPTIWLWLGNIGFAVGKYAVGFSVWFTEWAASTQVFDWIKAPARDLEGIWTTTVIGGLRLREIAMLITTCYLGLLFARGLTTRAWRETASTIAINVLAVAIITHPVDFLIGDDGVLSLSRDLGAEVSSVVMGQKPGGTGNPAAPIGQALIDNLLITPWEALNYGTPISRVHGIDGACQYSVKKVLDDGPWSGKDDSTKARELDGCPGDYGKYNEVADGDRALGAWLYAIAMILFAILTICLNAIQVLAPYLLLFEGLLLVLALVAALVPSMRHQLTYRVGSIAVTIAKLLAGMVFLAVMTVLLRTLMLADLGPQLVRFAVIDLVVFSGFLFRKRLIANLQRVRSLVNTRLQRLARPRGAVKPLPAPIVPPGPDRLGRTFKAGTSAFTETFAPVGRLKERLVTAGRTGARTGGAALKYTVGAPVSWPEVAHRGATALTTKAGAAKASLARRAEVAKAYTSAYASNLGTATGAVPAWRAATTVLTALGDRPDRAKQTAPTYLGREIAAATPRTSGQTPEFTGTDLAAKAADRRSVAKPPTEAPLPPATLPPPNPWVDRLRDRLGNSGHGR</sequence>
<dbReference type="RefSeq" id="WP_285459567.1">
    <property type="nucleotide sequence ID" value="NZ_CP127173.1"/>
</dbReference>